<feature type="transmembrane region" description="Helical" evidence="1">
    <location>
        <begin position="147"/>
        <end position="166"/>
    </location>
</feature>
<dbReference type="EMBL" id="PYBJ01000001">
    <property type="protein sequence ID" value="PSM45249.1"/>
    <property type="molecule type" value="Genomic_DNA"/>
</dbReference>
<feature type="transmembrane region" description="Helical" evidence="1">
    <location>
        <begin position="71"/>
        <end position="88"/>
    </location>
</feature>
<reference evidence="3 4" key="1">
    <citation type="submission" date="2018-03" db="EMBL/GenBank/DDBJ databases">
        <title>Streptomyces dioscori sp. nov., a novel endophytic actinobacterium isolated from bulbil of Dioscorea bulbifera L.</title>
        <authorList>
            <person name="Zhikuan W."/>
        </authorList>
    </citation>
    <scope>NUCLEOTIDE SEQUENCE [LARGE SCALE GENOMIC DNA]</scope>
    <source>
        <strain evidence="3 4">A217</strain>
    </source>
</reference>
<evidence type="ECO:0000259" key="2">
    <source>
        <dbReference type="Pfam" id="PF20182"/>
    </source>
</evidence>
<evidence type="ECO:0000313" key="4">
    <source>
        <dbReference type="Proteomes" id="UP000240429"/>
    </source>
</evidence>
<dbReference type="RefSeq" id="WP_107015006.1">
    <property type="nucleotide sequence ID" value="NZ_KZ679038.1"/>
</dbReference>
<keyword evidence="1" id="KW-1133">Transmembrane helix</keyword>
<feature type="transmembrane region" description="Helical" evidence="1">
    <location>
        <begin position="32"/>
        <end position="51"/>
    </location>
</feature>
<accession>A0A2P8QG69</accession>
<sequence length="398" mass="42356">MDSSDYYIPAVATLIGLAVKLPGLVRDWRDPLVRSVCLVIALGGAGFFFAAPPTIAAVNEATGTANFSSPLVYGIISAFSAACLLLIVHWRGGPPEHVRSVSRRWQAGYALVVVMLVVLFALGDAPVDRHTDFDTYYATTPFIREMIVLYLVAHMTAALVTTVLCWRWALQVSGWLRAGLWILVLGWLLNLAFSGLKLAAVAARWAGQDWGALSTTLAPLLSALSAPCATVGFLMPLVGPWAVSNWRAAETHCKLRSLWRELGRVSPRTPLAGPIPWYSSPQVRLTQREAGIQDGLSLVAPWFDTGVRTRARAAAVAAGHTDEEAARIGRAAMVAAAVRAAGRGLPAASRVLPDHAEISAVRTEPVGVSVALRSSPIVAAARESGTAVLAEDGEKSPT</sequence>
<dbReference type="Proteomes" id="UP000240429">
    <property type="component" value="Unassembled WGS sequence"/>
</dbReference>
<proteinExistence type="predicted"/>
<evidence type="ECO:0000256" key="1">
    <source>
        <dbReference type="SAM" id="Phobius"/>
    </source>
</evidence>
<feature type="transmembrane region" description="Helical" evidence="1">
    <location>
        <begin position="217"/>
        <end position="238"/>
    </location>
</feature>
<comment type="caution">
    <text evidence="3">The sequence shown here is derived from an EMBL/GenBank/DDBJ whole genome shotgun (WGS) entry which is preliminary data.</text>
</comment>
<gene>
    <name evidence="3" type="ORF">C6Y14_04050</name>
</gene>
<dbReference type="AlphaFoldDB" id="A0A2P8QG69"/>
<protein>
    <recommendedName>
        <fullName evidence="2">DUF6545 domain-containing protein</fullName>
    </recommendedName>
</protein>
<feature type="transmembrane region" description="Helical" evidence="1">
    <location>
        <begin position="109"/>
        <end position="127"/>
    </location>
</feature>
<name>A0A2P8QG69_9ACTN</name>
<evidence type="ECO:0000313" key="3">
    <source>
        <dbReference type="EMBL" id="PSM45249.1"/>
    </source>
</evidence>
<keyword evidence="4" id="KW-1185">Reference proteome</keyword>
<keyword evidence="1" id="KW-0812">Transmembrane</keyword>
<feature type="transmembrane region" description="Helical" evidence="1">
    <location>
        <begin position="178"/>
        <end position="205"/>
    </location>
</feature>
<dbReference type="InterPro" id="IPR050039">
    <property type="entry name" value="MAB_1171c-like"/>
</dbReference>
<dbReference type="NCBIfam" id="NF042915">
    <property type="entry name" value="MAB_1171c_fam"/>
    <property type="match status" value="1"/>
</dbReference>
<feature type="domain" description="DUF6545" evidence="2">
    <location>
        <begin position="246"/>
        <end position="351"/>
    </location>
</feature>
<dbReference type="OrthoDB" id="4328840at2"/>
<organism evidence="3 4">
    <name type="scientific">Streptomyces dioscori</name>
    <dbReference type="NCBI Taxonomy" id="2109333"/>
    <lineage>
        <taxon>Bacteria</taxon>
        <taxon>Bacillati</taxon>
        <taxon>Actinomycetota</taxon>
        <taxon>Actinomycetes</taxon>
        <taxon>Kitasatosporales</taxon>
        <taxon>Streptomycetaceae</taxon>
        <taxon>Streptomyces</taxon>
        <taxon>Streptomyces aurantiacus group</taxon>
    </lineage>
</organism>
<dbReference type="InterPro" id="IPR046675">
    <property type="entry name" value="DUF6545"/>
</dbReference>
<keyword evidence="1" id="KW-0472">Membrane</keyword>
<feature type="transmembrane region" description="Helical" evidence="1">
    <location>
        <begin position="6"/>
        <end position="25"/>
    </location>
</feature>
<dbReference type="Pfam" id="PF20182">
    <property type="entry name" value="DUF6545"/>
    <property type="match status" value="1"/>
</dbReference>